<dbReference type="KEGG" id="amuc:Pan181_09750"/>
<reference evidence="1 2" key="1">
    <citation type="submission" date="2019-02" db="EMBL/GenBank/DDBJ databases">
        <title>Deep-cultivation of Planctomycetes and their phenomic and genomic characterization uncovers novel biology.</title>
        <authorList>
            <person name="Wiegand S."/>
            <person name="Jogler M."/>
            <person name="Boedeker C."/>
            <person name="Pinto D."/>
            <person name="Vollmers J."/>
            <person name="Rivas-Marin E."/>
            <person name="Kohn T."/>
            <person name="Peeters S.H."/>
            <person name="Heuer A."/>
            <person name="Rast P."/>
            <person name="Oberbeckmann S."/>
            <person name="Bunk B."/>
            <person name="Jeske O."/>
            <person name="Meyerdierks A."/>
            <person name="Storesund J.E."/>
            <person name="Kallscheuer N."/>
            <person name="Luecker S."/>
            <person name="Lage O.M."/>
            <person name="Pohl T."/>
            <person name="Merkel B.J."/>
            <person name="Hornburger P."/>
            <person name="Mueller R.-W."/>
            <person name="Bruemmer F."/>
            <person name="Labrenz M."/>
            <person name="Spormann A.M."/>
            <person name="Op den Camp H."/>
            <person name="Overmann J."/>
            <person name="Amann R."/>
            <person name="Jetten M.S.M."/>
            <person name="Mascher T."/>
            <person name="Medema M.H."/>
            <person name="Devos D.P."/>
            <person name="Kaster A.-K."/>
            <person name="Ovreas L."/>
            <person name="Rohde M."/>
            <person name="Galperin M.Y."/>
            <person name="Jogler C."/>
        </authorList>
    </citation>
    <scope>NUCLEOTIDE SEQUENCE [LARGE SCALE GENOMIC DNA]</scope>
    <source>
        <strain evidence="1 2">Pan181</strain>
    </source>
</reference>
<evidence type="ECO:0008006" key="3">
    <source>
        <dbReference type="Google" id="ProtNLM"/>
    </source>
</evidence>
<dbReference type="InterPro" id="IPR032466">
    <property type="entry name" value="Metal_Hydrolase"/>
</dbReference>
<proteinExistence type="predicted"/>
<accession>A0A518AJ91</accession>
<evidence type="ECO:0000313" key="2">
    <source>
        <dbReference type="Proteomes" id="UP000315750"/>
    </source>
</evidence>
<sequence length="441" mass="49857">MSSATLPATACELRNSVQRIVNETPVWDLHTHLYPPTFGTPLAGTGRQAADPRGLMLWGIDELLTYHYLVAEVFRVVPSRRFAYKDFWNLSKQEQADHIWKHLFLERSPVSEACRGVLTTLKMLGLDPAERDLNVHRAWFAEQNADEHINRVMEVSGVSRITMTNDVFDDNERERWLSDGSLGTDSRFVPVLRFDKLLCDWQAAAKQLAGWGFSVGLTINQKTIAGVRRFLEEWIDRTGAVYCAVSLPPTYYYSGSDDPDPGNIIFRQAVLPLLAERNLPMAMMIGVTRATNPRLKVAGDSVGQADVSSVAQLCADFPNNRFLVTLLSRENQHELAVTARKFDNLMPFGCWWFLNNPSLIEEITRMRMELLGTSFAPQHSDARVLEQLVYKWSHSRTIIANVLADKYADLATAGWPVSEDEVRRDAKLLLHDNFADFVAGK</sequence>
<dbReference type="SUPFAM" id="SSF51556">
    <property type="entry name" value="Metallo-dependent hydrolases"/>
    <property type="match status" value="1"/>
</dbReference>
<protein>
    <recommendedName>
        <fullName evidence="3">Glucuronate isomerase</fullName>
    </recommendedName>
</protein>
<dbReference type="EMBL" id="CP036278">
    <property type="protein sequence ID" value="QDU54792.1"/>
    <property type="molecule type" value="Genomic_DNA"/>
</dbReference>
<keyword evidence="2" id="KW-1185">Reference proteome</keyword>
<dbReference type="RefSeq" id="WP_145245720.1">
    <property type="nucleotide sequence ID" value="NZ_CP036278.1"/>
</dbReference>
<dbReference type="Proteomes" id="UP000315750">
    <property type="component" value="Chromosome"/>
</dbReference>
<organism evidence="1 2">
    <name type="scientific">Aeoliella mucimassa</name>
    <dbReference type="NCBI Taxonomy" id="2527972"/>
    <lineage>
        <taxon>Bacteria</taxon>
        <taxon>Pseudomonadati</taxon>
        <taxon>Planctomycetota</taxon>
        <taxon>Planctomycetia</taxon>
        <taxon>Pirellulales</taxon>
        <taxon>Lacipirellulaceae</taxon>
        <taxon>Aeoliella</taxon>
    </lineage>
</organism>
<dbReference type="AlphaFoldDB" id="A0A518AJ91"/>
<evidence type="ECO:0000313" key="1">
    <source>
        <dbReference type="EMBL" id="QDU54792.1"/>
    </source>
</evidence>
<dbReference type="Gene3D" id="3.20.20.140">
    <property type="entry name" value="Metal-dependent hydrolases"/>
    <property type="match status" value="1"/>
</dbReference>
<gene>
    <name evidence="1" type="ORF">Pan181_09750</name>
</gene>
<dbReference type="Gene3D" id="1.10.2020.10">
    <property type="entry name" value="uronate isomerase, domain 2, chain A"/>
    <property type="match status" value="1"/>
</dbReference>
<dbReference type="OrthoDB" id="231890at2"/>
<name>A0A518AJ91_9BACT</name>